<dbReference type="EMBL" id="BARS01049836">
    <property type="protein sequence ID" value="GAG37253.1"/>
    <property type="molecule type" value="Genomic_DNA"/>
</dbReference>
<comment type="caution">
    <text evidence="1">The sequence shown here is derived from an EMBL/GenBank/DDBJ whole genome shotgun (WGS) entry which is preliminary data.</text>
</comment>
<name>X0XKS8_9ZZZZ</name>
<protein>
    <submittedName>
        <fullName evidence="1">Uncharacterized protein</fullName>
    </submittedName>
</protein>
<reference evidence="1" key="1">
    <citation type="journal article" date="2014" name="Front. Microbiol.">
        <title>High frequency of phylogenetically diverse reductive dehalogenase-homologous genes in deep subseafloor sedimentary metagenomes.</title>
        <authorList>
            <person name="Kawai M."/>
            <person name="Futagami T."/>
            <person name="Toyoda A."/>
            <person name="Takaki Y."/>
            <person name="Nishi S."/>
            <person name="Hori S."/>
            <person name="Arai W."/>
            <person name="Tsubouchi T."/>
            <person name="Morono Y."/>
            <person name="Uchiyama I."/>
            <person name="Ito T."/>
            <person name="Fujiyama A."/>
            <person name="Inagaki F."/>
            <person name="Takami H."/>
        </authorList>
    </citation>
    <scope>NUCLEOTIDE SEQUENCE</scope>
    <source>
        <strain evidence="1">Expedition CK06-06</strain>
    </source>
</reference>
<organism evidence="1">
    <name type="scientific">marine sediment metagenome</name>
    <dbReference type="NCBI Taxonomy" id="412755"/>
    <lineage>
        <taxon>unclassified sequences</taxon>
        <taxon>metagenomes</taxon>
        <taxon>ecological metagenomes</taxon>
    </lineage>
</organism>
<evidence type="ECO:0000313" key="1">
    <source>
        <dbReference type="EMBL" id="GAG37253.1"/>
    </source>
</evidence>
<gene>
    <name evidence="1" type="ORF">S01H1_74480</name>
</gene>
<accession>X0XKS8</accession>
<feature type="non-terminal residue" evidence="1">
    <location>
        <position position="1"/>
    </location>
</feature>
<proteinExistence type="predicted"/>
<sequence length="103" mass="11016">VEDLPCGKRCALVAMPAAERMGEAHMVAAVVVPGERRFGLFRKPATLRYFTLEVSFGRDKAQTTALCEWKFAKSGGRSHVKCGSGLAADRAGFLAAVDEQVSG</sequence>
<dbReference type="AlphaFoldDB" id="X0XKS8"/>